<evidence type="ECO:0000313" key="2">
    <source>
        <dbReference type="EMBL" id="EFF75800.1"/>
    </source>
</evidence>
<protein>
    <submittedName>
        <fullName evidence="2">Uncharacterized protein</fullName>
    </submittedName>
</protein>
<gene>
    <name evidence="2" type="ORF">HMPREF0004_2861</name>
</gene>
<dbReference type="Proteomes" id="UP000004510">
    <property type="component" value="Unassembled WGS sequence"/>
</dbReference>
<feature type="region of interest" description="Disordered" evidence="1">
    <location>
        <begin position="1"/>
        <end position="27"/>
    </location>
</feature>
<dbReference type="HOGENOM" id="CLU_2679180_0_0_4"/>
<sequence length="74" mass="8143">MRSKVAAERPVAEKAPTRAQRSTHDGTCAQAKEVREPILAVMRVVSNSSHRVVRSARRRRDSGCAIRASTARAM</sequence>
<name>D4XBL4_9BURK</name>
<evidence type="ECO:0000256" key="1">
    <source>
        <dbReference type="SAM" id="MobiDB-lite"/>
    </source>
</evidence>
<evidence type="ECO:0000313" key="3">
    <source>
        <dbReference type="Proteomes" id="UP000004510"/>
    </source>
</evidence>
<feature type="region of interest" description="Disordered" evidence="1">
    <location>
        <begin position="52"/>
        <end position="74"/>
    </location>
</feature>
<comment type="caution">
    <text evidence="2">The sequence shown here is derived from an EMBL/GenBank/DDBJ whole genome shotgun (WGS) entry which is preliminary data.</text>
</comment>
<dbReference type="AlphaFoldDB" id="D4XBL4"/>
<feature type="compositionally biased region" description="Basic and acidic residues" evidence="1">
    <location>
        <begin position="1"/>
        <end position="16"/>
    </location>
</feature>
<dbReference type="EMBL" id="ADMS01000062">
    <property type="protein sequence ID" value="EFF75800.1"/>
    <property type="molecule type" value="Genomic_DNA"/>
</dbReference>
<reference evidence="3" key="1">
    <citation type="submission" date="2010-03" db="EMBL/GenBank/DDBJ databases">
        <title>Complete sequence of Mobiluncus curtisii ATCC 43063.</title>
        <authorList>
            <person name="Muzny D."/>
            <person name="Qin X."/>
            <person name="Deng J."/>
            <person name="Jiang H."/>
            <person name="Liu Y."/>
            <person name="Qu J."/>
            <person name="Song X.-Z."/>
            <person name="Zhang L."/>
            <person name="Thornton R."/>
            <person name="Coyle M."/>
            <person name="Francisco L."/>
            <person name="Jackson L."/>
            <person name="Javaid M."/>
            <person name="Korchina V."/>
            <person name="Kovar C."/>
            <person name="Mata R."/>
            <person name="Mathew T."/>
            <person name="Ngo R."/>
            <person name="Nguyen L."/>
            <person name="Nguyen N."/>
            <person name="Okwuonu G."/>
            <person name="Ongeri F."/>
            <person name="Pham C."/>
            <person name="Simmons D."/>
            <person name="Wilczek-Boney K."/>
            <person name="Hale W."/>
            <person name="Jakkamsetti A."/>
            <person name="Pham P."/>
            <person name="Ruth R."/>
            <person name="San Lucas F."/>
            <person name="Warren J."/>
            <person name="Zhang J."/>
            <person name="Zhao Z."/>
            <person name="Zhou C."/>
            <person name="Zhu D."/>
            <person name="Lee S."/>
            <person name="Bess C."/>
            <person name="Blankenburg K."/>
            <person name="Forbes L."/>
            <person name="Fu Q."/>
            <person name="Gubbala S."/>
            <person name="Hirani K."/>
            <person name="Jayaseelan J.C."/>
            <person name="Lara F."/>
            <person name="Munidasa M."/>
            <person name="Palculict T."/>
            <person name="Patil S."/>
            <person name="Pu L.-L."/>
            <person name="Saada N."/>
            <person name="Tang L."/>
            <person name="Weissenberger G."/>
            <person name="Zhu Y."/>
            <person name="Hemphill L."/>
            <person name="Shang Y."/>
            <person name="Youmans B."/>
            <person name="Ayvaz T."/>
            <person name="Ross M."/>
            <person name="Santibanez J."/>
            <person name="Aqrawi P."/>
            <person name="Gross S."/>
            <person name="Joshi V."/>
            <person name="Fowler G."/>
            <person name="Nazareth L."/>
            <person name="Reid J."/>
            <person name="Worley K."/>
            <person name="Petrosino J."/>
            <person name="Highlander S."/>
            <person name="Gibbs R."/>
            <person name="Gibbs R."/>
        </authorList>
    </citation>
    <scope>NUCLEOTIDE SEQUENCE [LARGE SCALE GENOMIC DNA]</scope>
    <source>
        <strain evidence="3">ATCC 43553</strain>
    </source>
</reference>
<accession>D4XBL4</accession>
<proteinExistence type="predicted"/>
<organism evidence="2 3">
    <name type="scientific">Achromobacter piechaudii ATCC 43553</name>
    <dbReference type="NCBI Taxonomy" id="742159"/>
    <lineage>
        <taxon>Bacteria</taxon>
        <taxon>Pseudomonadati</taxon>
        <taxon>Pseudomonadota</taxon>
        <taxon>Betaproteobacteria</taxon>
        <taxon>Burkholderiales</taxon>
        <taxon>Alcaligenaceae</taxon>
        <taxon>Achromobacter</taxon>
    </lineage>
</organism>
<dbReference type="PATRIC" id="fig|742159.3.peg.3795"/>